<dbReference type="OrthoDB" id="10039566at2759"/>
<sequence length="389" mass="43321">MDQEKLERSAKYTLGVNRGPFLPKAVHGIEDHDAAVFDHVETTRSISLEIKQHTRIQKLRYHWKRFWCCYSFFGIIFLAIFLPIFFLICIPAIAQLIVDHSTLGLIEVEAMQPRPSSIMLSFRSSLKLPIGIPVRIEPFSLDLINRDVPGNNTWAKAYLPQTDVKSSAIIGIKDQHTNLDLKQWLHYINNAIFAANVPLSVKGTIESFFGKLKTHIVIDKDIEQDTFNGFKGFSIKDSTILLPALANGTNLVANVTLPNPSVMTLEVGNTVFDLKSGDLQIGNATINHLILRPGNNSSPIHGILDVRQLISNLDQILSFQAQNLLEGYLNLTTVGKSVTYDGVEVPYYTQALKNVSLTAQVALGELLINTLHNALHGNTTSKQLQLPDF</sequence>
<reference evidence="2" key="1">
    <citation type="submission" date="2022-12" db="EMBL/GenBank/DDBJ databases">
        <authorList>
            <person name="Petersen C."/>
        </authorList>
    </citation>
    <scope>NUCLEOTIDE SEQUENCE</scope>
    <source>
        <strain evidence="2">IBT 15544</strain>
    </source>
</reference>
<dbReference type="Proteomes" id="UP001150904">
    <property type="component" value="Unassembled WGS sequence"/>
</dbReference>
<dbReference type="PANTHER" id="PTHR35895">
    <property type="entry name" value="CHROMOSOME 16, WHOLE GENOME SHOTGUN SEQUENCE"/>
    <property type="match status" value="1"/>
</dbReference>
<evidence type="ECO:0000256" key="1">
    <source>
        <dbReference type="SAM" id="Phobius"/>
    </source>
</evidence>
<dbReference type="Pfam" id="PF12505">
    <property type="entry name" value="DUF3712"/>
    <property type="match status" value="1"/>
</dbReference>
<comment type="caution">
    <text evidence="2">The sequence shown here is derived from an EMBL/GenBank/DDBJ whole genome shotgun (WGS) entry which is preliminary data.</text>
</comment>
<proteinExistence type="predicted"/>
<dbReference type="RefSeq" id="XP_058312484.1">
    <property type="nucleotide sequence ID" value="XM_058447073.1"/>
</dbReference>
<evidence type="ECO:0000313" key="3">
    <source>
        <dbReference type="Proteomes" id="UP001150904"/>
    </source>
</evidence>
<dbReference type="AlphaFoldDB" id="A0A9W9TCW7"/>
<keyword evidence="1" id="KW-1133">Transmembrane helix</keyword>
<dbReference type="InterPro" id="IPR022185">
    <property type="entry name" value="DUF3712"/>
</dbReference>
<dbReference type="GO" id="GO:0000329">
    <property type="term" value="C:fungal-type vacuole membrane"/>
    <property type="evidence" value="ECO:0007669"/>
    <property type="project" value="InterPro"/>
</dbReference>
<keyword evidence="1" id="KW-0472">Membrane</keyword>
<accession>A0A9W9TCW7</accession>
<reference evidence="2" key="2">
    <citation type="journal article" date="2023" name="IMA Fungus">
        <title>Comparative genomic study of the Penicillium genus elucidates a diverse pangenome and 15 lateral gene transfer events.</title>
        <authorList>
            <person name="Petersen C."/>
            <person name="Sorensen T."/>
            <person name="Nielsen M.R."/>
            <person name="Sondergaard T.E."/>
            <person name="Sorensen J.L."/>
            <person name="Fitzpatrick D.A."/>
            <person name="Frisvad J.C."/>
            <person name="Nielsen K.L."/>
        </authorList>
    </citation>
    <scope>NUCLEOTIDE SEQUENCE</scope>
    <source>
        <strain evidence="2">IBT 15544</strain>
    </source>
</reference>
<name>A0A9W9TCW7_9EURO</name>
<keyword evidence="3" id="KW-1185">Reference proteome</keyword>
<dbReference type="InterPro" id="IPR046368">
    <property type="entry name" value="Tag1"/>
</dbReference>
<feature type="transmembrane region" description="Helical" evidence="1">
    <location>
        <begin position="67"/>
        <end position="94"/>
    </location>
</feature>
<gene>
    <name evidence="2" type="ORF">N7498_000010</name>
</gene>
<dbReference type="GeneID" id="83174373"/>
<keyword evidence="1" id="KW-0812">Transmembrane</keyword>
<protein>
    <submittedName>
        <fullName evidence="2">Uncharacterized protein</fullName>
    </submittedName>
</protein>
<dbReference type="PANTHER" id="PTHR35895:SF2">
    <property type="match status" value="1"/>
</dbReference>
<organism evidence="2 3">
    <name type="scientific">Penicillium cinerascens</name>
    <dbReference type="NCBI Taxonomy" id="70096"/>
    <lineage>
        <taxon>Eukaryota</taxon>
        <taxon>Fungi</taxon>
        <taxon>Dikarya</taxon>
        <taxon>Ascomycota</taxon>
        <taxon>Pezizomycotina</taxon>
        <taxon>Eurotiomycetes</taxon>
        <taxon>Eurotiomycetidae</taxon>
        <taxon>Eurotiales</taxon>
        <taxon>Aspergillaceae</taxon>
        <taxon>Penicillium</taxon>
    </lineage>
</organism>
<evidence type="ECO:0000313" key="2">
    <source>
        <dbReference type="EMBL" id="KAJ5217911.1"/>
    </source>
</evidence>
<dbReference type="EMBL" id="JAPQKR010000004">
    <property type="protein sequence ID" value="KAJ5217911.1"/>
    <property type="molecule type" value="Genomic_DNA"/>
</dbReference>